<accession>A0A0B5EIX5</accession>
<organism evidence="2 3">
    <name type="scientific">Streptomyces albus (strain ATCC 21838 / DSM 41398 / FERM P-419 / JCM 4703 / NBRC 107858)</name>
    <dbReference type="NCBI Taxonomy" id="1081613"/>
    <lineage>
        <taxon>Bacteria</taxon>
        <taxon>Bacillati</taxon>
        <taxon>Actinomycetota</taxon>
        <taxon>Actinomycetes</taxon>
        <taxon>Kitasatosporales</taxon>
        <taxon>Streptomycetaceae</taxon>
        <taxon>Streptomyces</taxon>
    </lineage>
</organism>
<reference evidence="2 3" key="1">
    <citation type="submission" date="2015-01" db="EMBL/GenBank/DDBJ databases">
        <title>Enhanced salinomycin production by adjusting the supply of polyketide extender units in Streptomyce albus DSM 41398.</title>
        <authorList>
            <person name="Lu C."/>
        </authorList>
    </citation>
    <scope>NUCLEOTIDE SEQUENCE [LARGE SCALE GENOMIC DNA]</scope>
    <source>
        <strain evidence="3">ATCC 21838 / DSM 41398 / FERM P-419 / JCM 4703 / NBRC 107858</strain>
    </source>
</reference>
<gene>
    <name evidence="2" type="ORF">SLNWT_1058</name>
</gene>
<dbReference type="EMBL" id="CP010519">
    <property type="protein sequence ID" value="AJE81434.1"/>
    <property type="molecule type" value="Genomic_DNA"/>
</dbReference>
<feature type="compositionally biased region" description="Low complexity" evidence="1">
    <location>
        <begin position="44"/>
        <end position="72"/>
    </location>
</feature>
<evidence type="ECO:0000256" key="1">
    <source>
        <dbReference type="SAM" id="MobiDB-lite"/>
    </source>
</evidence>
<evidence type="ECO:0000313" key="3">
    <source>
        <dbReference type="Proteomes" id="UP000031523"/>
    </source>
</evidence>
<name>A0A0B5EIX5_STRA4</name>
<feature type="region of interest" description="Disordered" evidence="1">
    <location>
        <begin position="1"/>
        <end position="83"/>
    </location>
</feature>
<proteinExistence type="predicted"/>
<dbReference type="AlphaFoldDB" id="A0A0B5EIX5"/>
<evidence type="ECO:0000313" key="2">
    <source>
        <dbReference type="EMBL" id="AJE81434.1"/>
    </source>
</evidence>
<sequence>MDHRPRPPRPGPGISHRQGWGEAMESRPPTAAVRGRPGRRRRCGSAAVRGARGGAAATPGGREGAPLGARTPPRARRGGAPCARCSATGCGRDPVPRASPRHGLRHALRPAPRRGCGYRWLRSCAHLLLSPVGHMRAASYEWCFLHIAAWRASGVLSPWSDPTTVKVCR</sequence>
<dbReference type="KEGG" id="sals:SLNWT_1058"/>
<protein>
    <submittedName>
        <fullName evidence="2">Uncharacterized protein</fullName>
    </submittedName>
</protein>
<dbReference type="Proteomes" id="UP000031523">
    <property type="component" value="Chromosome"/>
</dbReference>
<keyword evidence="3" id="KW-1185">Reference proteome</keyword>